<keyword evidence="2" id="KW-1185">Reference proteome</keyword>
<name>A0AAE1DE58_9GAST</name>
<organism evidence="1 2">
    <name type="scientific">Elysia crispata</name>
    <name type="common">lettuce slug</name>
    <dbReference type="NCBI Taxonomy" id="231223"/>
    <lineage>
        <taxon>Eukaryota</taxon>
        <taxon>Metazoa</taxon>
        <taxon>Spiralia</taxon>
        <taxon>Lophotrochozoa</taxon>
        <taxon>Mollusca</taxon>
        <taxon>Gastropoda</taxon>
        <taxon>Heterobranchia</taxon>
        <taxon>Euthyneura</taxon>
        <taxon>Panpulmonata</taxon>
        <taxon>Sacoglossa</taxon>
        <taxon>Placobranchoidea</taxon>
        <taxon>Plakobranchidae</taxon>
        <taxon>Elysia</taxon>
    </lineage>
</organism>
<proteinExistence type="predicted"/>
<evidence type="ECO:0000313" key="2">
    <source>
        <dbReference type="Proteomes" id="UP001283361"/>
    </source>
</evidence>
<dbReference type="Proteomes" id="UP001283361">
    <property type="component" value="Unassembled WGS sequence"/>
</dbReference>
<gene>
    <name evidence="1" type="ORF">RRG08_018048</name>
</gene>
<protein>
    <submittedName>
        <fullName evidence="1">Uncharacterized protein</fullName>
    </submittedName>
</protein>
<evidence type="ECO:0000313" key="1">
    <source>
        <dbReference type="EMBL" id="KAK3767177.1"/>
    </source>
</evidence>
<dbReference type="AlphaFoldDB" id="A0AAE1DE58"/>
<accession>A0AAE1DE58</accession>
<comment type="caution">
    <text evidence="1">The sequence shown here is derived from an EMBL/GenBank/DDBJ whole genome shotgun (WGS) entry which is preliminary data.</text>
</comment>
<sequence>MVGVKFVFDPAISNVTLVNVSIVTTLKTGWLEKSCSEGENSCRESSIPESNVRRALLVPMDKWLGNRRGGHDIRVVK</sequence>
<dbReference type="EMBL" id="JAWDGP010004170">
    <property type="protein sequence ID" value="KAK3767177.1"/>
    <property type="molecule type" value="Genomic_DNA"/>
</dbReference>
<reference evidence="1" key="1">
    <citation type="journal article" date="2023" name="G3 (Bethesda)">
        <title>A reference genome for the long-term kleptoplast-retaining sea slug Elysia crispata morphotype clarki.</title>
        <authorList>
            <person name="Eastman K.E."/>
            <person name="Pendleton A.L."/>
            <person name="Shaikh M.A."/>
            <person name="Suttiyut T."/>
            <person name="Ogas R."/>
            <person name="Tomko P."/>
            <person name="Gavelis G."/>
            <person name="Widhalm J.R."/>
            <person name="Wisecaver J.H."/>
        </authorList>
    </citation>
    <scope>NUCLEOTIDE SEQUENCE</scope>
    <source>
        <strain evidence="1">ECLA1</strain>
    </source>
</reference>